<feature type="compositionally biased region" description="Basic and acidic residues" evidence="1">
    <location>
        <begin position="39"/>
        <end position="59"/>
    </location>
</feature>
<dbReference type="AlphaFoldDB" id="A0A067L432"/>
<evidence type="ECO:0000313" key="2">
    <source>
        <dbReference type="EMBL" id="KDP42008.1"/>
    </source>
</evidence>
<protein>
    <submittedName>
        <fullName evidence="2">Uncharacterized protein</fullName>
    </submittedName>
</protein>
<accession>A0A067L432</accession>
<feature type="region of interest" description="Disordered" evidence="1">
    <location>
        <begin position="39"/>
        <end position="66"/>
    </location>
</feature>
<keyword evidence="3" id="KW-1185">Reference proteome</keyword>
<sequence>MVKKASYSYAIAIVLFLVLFASYNIVVAQKTQLPKTYENKDKSRAFEERKTQVPPRDSRTSGGGSS</sequence>
<evidence type="ECO:0000256" key="1">
    <source>
        <dbReference type="SAM" id="MobiDB-lite"/>
    </source>
</evidence>
<dbReference type="EMBL" id="KK914317">
    <property type="protein sequence ID" value="KDP42008.1"/>
    <property type="molecule type" value="Genomic_DNA"/>
</dbReference>
<name>A0A067L432_JATCU</name>
<evidence type="ECO:0000313" key="3">
    <source>
        <dbReference type="Proteomes" id="UP000027138"/>
    </source>
</evidence>
<reference evidence="2 3" key="1">
    <citation type="journal article" date="2014" name="PLoS ONE">
        <title>Global Analysis of Gene Expression Profiles in Physic Nut (Jatropha curcas L.) Seedlings Exposed to Salt Stress.</title>
        <authorList>
            <person name="Zhang L."/>
            <person name="Zhang C."/>
            <person name="Wu P."/>
            <person name="Chen Y."/>
            <person name="Li M."/>
            <person name="Jiang H."/>
            <person name="Wu G."/>
        </authorList>
    </citation>
    <scope>NUCLEOTIDE SEQUENCE [LARGE SCALE GENOMIC DNA]</scope>
    <source>
        <strain evidence="3">cv. GZQX0401</strain>
        <tissue evidence="2">Young leaves</tissue>
    </source>
</reference>
<gene>
    <name evidence="2" type="ORF">JCGZ_27026</name>
</gene>
<proteinExistence type="predicted"/>
<dbReference type="Proteomes" id="UP000027138">
    <property type="component" value="Unassembled WGS sequence"/>
</dbReference>
<organism evidence="2 3">
    <name type="scientific">Jatropha curcas</name>
    <name type="common">Barbados nut</name>
    <dbReference type="NCBI Taxonomy" id="180498"/>
    <lineage>
        <taxon>Eukaryota</taxon>
        <taxon>Viridiplantae</taxon>
        <taxon>Streptophyta</taxon>
        <taxon>Embryophyta</taxon>
        <taxon>Tracheophyta</taxon>
        <taxon>Spermatophyta</taxon>
        <taxon>Magnoliopsida</taxon>
        <taxon>eudicotyledons</taxon>
        <taxon>Gunneridae</taxon>
        <taxon>Pentapetalae</taxon>
        <taxon>rosids</taxon>
        <taxon>fabids</taxon>
        <taxon>Malpighiales</taxon>
        <taxon>Euphorbiaceae</taxon>
        <taxon>Crotonoideae</taxon>
        <taxon>Jatropheae</taxon>
        <taxon>Jatropha</taxon>
    </lineage>
</organism>